<name>A0A2P2E3P4_9LEPT</name>
<organism evidence="2 3">
    <name type="scientific">Leptospira ryugenii</name>
    <dbReference type="NCBI Taxonomy" id="1917863"/>
    <lineage>
        <taxon>Bacteria</taxon>
        <taxon>Pseudomonadati</taxon>
        <taxon>Spirochaetota</taxon>
        <taxon>Spirochaetia</taxon>
        <taxon>Leptospirales</taxon>
        <taxon>Leptospiraceae</taxon>
        <taxon>Leptospira</taxon>
    </lineage>
</organism>
<dbReference type="PANTHER" id="PTHR12526">
    <property type="entry name" value="GLYCOSYLTRANSFERASE"/>
    <property type="match status" value="1"/>
</dbReference>
<dbReference type="RefSeq" id="WP_108977841.1">
    <property type="nucleotide sequence ID" value="NZ_BFBB01000008.1"/>
</dbReference>
<protein>
    <submittedName>
        <fullName evidence="2">Glycosyltransferase, group 1 family protein</fullName>
    </submittedName>
</protein>
<dbReference type="AlphaFoldDB" id="A0A2P2E3P4"/>
<evidence type="ECO:0000313" key="3">
    <source>
        <dbReference type="Proteomes" id="UP000245133"/>
    </source>
</evidence>
<dbReference type="EMBL" id="BFBB01000008">
    <property type="protein sequence ID" value="GBF51515.1"/>
    <property type="molecule type" value="Genomic_DNA"/>
</dbReference>
<feature type="domain" description="Glycosyl transferase family 1" evidence="1">
    <location>
        <begin position="209"/>
        <end position="366"/>
    </location>
</feature>
<dbReference type="GO" id="GO:0016757">
    <property type="term" value="F:glycosyltransferase activity"/>
    <property type="evidence" value="ECO:0007669"/>
    <property type="project" value="InterPro"/>
</dbReference>
<keyword evidence="3" id="KW-1185">Reference proteome</keyword>
<dbReference type="PANTHER" id="PTHR12526:SF584">
    <property type="entry name" value="GLYCOSYLTRANSFERASE"/>
    <property type="match status" value="1"/>
</dbReference>
<comment type="caution">
    <text evidence="2">The sequence shown here is derived from an EMBL/GenBank/DDBJ whole genome shotgun (WGS) entry which is preliminary data.</text>
</comment>
<evidence type="ECO:0000313" key="2">
    <source>
        <dbReference type="EMBL" id="GBF51515.1"/>
    </source>
</evidence>
<accession>A0A2P2E3P4</accession>
<dbReference type="Proteomes" id="UP000245133">
    <property type="component" value="Unassembled WGS sequence"/>
</dbReference>
<gene>
    <name evidence="2" type="ORF">LPTSP4_30530</name>
</gene>
<dbReference type="Pfam" id="PF00534">
    <property type="entry name" value="Glycos_transf_1"/>
    <property type="match status" value="1"/>
</dbReference>
<reference evidence="2 3" key="1">
    <citation type="submission" date="2018-02" db="EMBL/GenBank/DDBJ databases">
        <title>Novel Leptospira species isolated from soil and water in Japan.</title>
        <authorList>
            <person name="Nakao R."/>
            <person name="Masuzawa T."/>
        </authorList>
    </citation>
    <scope>NUCLEOTIDE SEQUENCE [LARGE SCALE GENOMIC DNA]</scope>
    <source>
        <strain evidence="2 3">YH101</strain>
    </source>
</reference>
<dbReference type="SUPFAM" id="SSF53756">
    <property type="entry name" value="UDP-Glycosyltransferase/glycogen phosphorylase"/>
    <property type="match status" value="1"/>
</dbReference>
<dbReference type="Gene3D" id="3.40.50.2000">
    <property type="entry name" value="Glycogen Phosphorylase B"/>
    <property type="match status" value="1"/>
</dbReference>
<evidence type="ECO:0000259" key="1">
    <source>
        <dbReference type="Pfam" id="PF00534"/>
    </source>
</evidence>
<keyword evidence="2" id="KW-0808">Transferase</keyword>
<proteinExistence type="predicted"/>
<sequence>MKPKIALVVSRYLPNVAGGAEKLAFDYVQILRHKYEIEVFTSCAKDYLTWKNEYPEGTEYFDGYPIHRFKVKKEREIEKMNRILDSLLQDLPKENEAKEKEFIEEQGPFVPSLLENFLKREHEFALVILVGYLYYPIVELLPKLKIRSLIIPTFHEEPVLNLSIFEKVYRSDYFYSFNAPEELLVYQRRFRSTPNYTLIGTFLEETVFQNSTKEKEEIFTVITMGRMEASKGYPELFQSIQSWEKRSDSSQINFVCLGNLYLPKSTVPQVVSLPGYISEKEKIQYIRKADLFVNPSPYESFSIAMMEAWANKIPVLVNGKSEVMRGHCLRSQGGLFYSDETSFHRMLSYFLNNRENAMRMGENGYQYVRLNFSKDIVRAKVFDLVNKLLE</sequence>
<dbReference type="OrthoDB" id="502646at2"/>
<dbReference type="CDD" id="cd03801">
    <property type="entry name" value="GT4_PimA-like"/>
    <property type="match status" value="1"/>
</dbReference>
<dbReference type="InterPro" id="IPR001296">
    <property type="entry name" value="Glyco_trans_1"/>
</dbReference>